<dbReference type="PROSITE" id="PS51444">
    <property type="entry name" value="FH2"/>
    <property type="match status" value="1"/>
</dbReference>
<evidence type="ECO:0000256" key="1">
    <source>
        <dbReference type="SAM" id="MobiDB-lite"/>
    </source>
</evidence>
<feature type="domain" description="FH2" evidence="3">
    <location>
        <begin position="1"/>
        <end position="95"/>
    </location>
</feature>
<dbReference type="Proteomes" id="UP000186698">
    <property type="component" value="Chromosome 8S"/>
</dbReference>
<evidence type="ECO:0000259" key="2">
    <source>
        <dbReference type="PROSITE" id="PS51231"/>
    </source>
</evidence>
<feature type="region of interest" description="Disordered" evidence="1">
    <location>
        <begin position="87"/>
        <end position="106"/>
    </location>
</feature>
<evidence type="ECO:0000313" key="5">
    <source>
        <dbReference type="RefSeq" id="XP_041430826.1"/>
    </source>
</evidence>
<dbReference type="GO" id="GO:0030041">
    <property type="term" value="P:actin filament polymerization"/>
    <property type="evidence" value="ECO:0007669"/>
    <property type="project" value="TreeGrafter"/>
</dbReference>
<dbReference type="SUPFAM" id="SSF101447">
    <property type="entry name" value="Formin homology 2 domain (FH2 domain)"/>
    <property type="match status" value="1"/>
</dbReference>
<dbReference type="InterPro" id="IPR042201">
    <property type="entry name" value="FH2_Formin_sf"/>
</dbReference>
<feature type="compositionally biased region" description="Basic residues" evidence="1">
    <location>
        <begin position="158"/>
        <end position="168"/>
    </location>
</feature>
<dbReference type="OrthoDB" id="1104827at2759"/>
<accession>A0A8J1LNT5</accession>
<dbReference type="PANTHER" id="PTHR45691">
    <property type="entry name" value="PROTEIN DIAPHANOUS"/>
    <property type="match status" value="1"/>
</dbReference>
<dbReference type="InterPro" id="IPR051412">
    <property type="entry name" value="Formin_Homology_Diaphanous_sf"/>
</dbReference>
<dbReference type="PROSITE" id="PS51231">
    <property type="entry name" value="DAD"/>
    <property type="match status" value="1"/>
</dbReference>
<protein>
    <submittedName>
        <fullName evidence="5">Protein diaphanous homolog 2-like isoform X2</fullName>
    </submittedName>
</protein>
<dbReference type="GeneID" id="121397689"/>
<evidence type="ECO:0000259" key="3">
    <source>
        <dbReference type="PROSITE" id="PS51444"/>
    </source>
</evidence>
<dbReference type="Pfam" id="PF06345">
    <property type="entry name" value="Drf_DAD"/>
    <property type="match status" value="1"/>
</dbReference>
<dbReference type="PANTHER" id="PTHR45691:SF3">
    <property type="entry name" value="PROTEIN DIAPHANOUS HOMOLOG 2"/>
    <property type="match status" value="1"/>
</dbReference>
<feature type="region of interest" description="Disordered" evidence="1">
    <location>
        <begin position="133"/>
        <end position="168"/>
    </location>
</feature>
<feature type="compositionally biased region" description="Basic and acidic residues" evidence="1">
    <location>
        <begin position="87"/>
        <end position="102"/>
    </location>
</feature>
<reference evidence="5" key="1">
    <citation type="submission" date="2025-08" db="UniProtKB">
        <authorList>
            <consortium name="RefSeq"/>
        </authorList>
    </citation>
    <scope>IDENTIFICATION</scope>
    <source>
        <strain evidence="5">J_2021</strain>
        <tissue evidence="5">Erythrocytes</tissue>
    </source>
</reference>
<dbReference type="InterPro" id="IPR014767">
    <property type="entry name" value="DAD_dom"/>
</dbReference>
<feature type="compositionally biased region" description="Basic and acidic residues" evidence="1">
    <location>
        <begin position="145"/>
        <end position="157"/>
    </location>
</feature>
<dbReference type="InterPro" id="IPR010465">
    <property type="entry name" value="Drf_DAD"/>
</dbReference>
<feature type="domain" description="DAD" evidence="2">
    <location>
        <begin position="118"/>
        <end position="148"/>
    </location>
</feature>
<dbReference type="AlphaFoldDB" id="A0A8J1LNT5"/>
<dbReference type="Gene3D" id="1.20.58.2220">
    <property type="entry name" value="Formin, FH2 domain"/>
    <property type="match status" value="1"/>
</dbReference>
<dbReference type="GO" id="GO:0005884">
    <property type="term" value="C:actin filament"/>
    <property type="evidence" value="ECO:0007669"/>
    <property type="project" value="TreeGrafter"/>
</dbReference>
<keyword evidence="4" id="KW-1185">Reference proteome</keyword>
<sequence>MNVFDLEAAFPMATYIFAKGAREQYEKLSNMYNHTNKLYDHLGDYLTFDTKAVSVEEFFGDLSSFLTLFLEAVKENNKRREMEEKMKRAKIAKEKAEREKLERQHKKKKLIDINKEGDETGVMDSLLEALQSGAALRDHRKRSPKTNDNRQVALEKSRSRHHGRMVPV</sequence>
<name>A0A8J1LNT5_XENLA</name>
<dbReference type="InterPro" id="IPR015425">
    <property type="entry name" value="FH2_Formin"/>
</dbReference>
<gene>
    <name evidence="5" type="primary">LOC121397689</name>
</gene>
<proteinExistence type="predicted"/>
<evidence type="ECO:0000313" key="4">
    <source>
        <dbReference type="Proteomes" id="UP000186698"/>
    </source>
</evidence>
<organism evidence="4 5">
    <name type="scientific">Xenopus laevis</name>
    <name type="common">African clawed frog</name>
    <dbReference type="NCBI Taxonomy" id="8355"/>
    <lineage>
        <taxon>Eukaryota</taxon>
        <taxon>Metazoa</taxon>
        <taxon>Chordata</taxon>
        <taxon>Craniata</taxon>
        <taxon>Vertebrata</taxon>
        <taxon>Euteleostomi</taxon>
        <taxon>Amphibia</taxon>
        <taxon>Batrachia</taxon>
        <taxon>Anura</taxon>
        <taxon>Pipoidea</taxon>
        <taxon>Pipidae</taxon>
        <taxon>Xenopodinae</taxon>
        <taxon>Xenopus</taxon>
        <taxon>Xenopus</taxon>
    </lineage>
</organism>
<dbReference type="RefSeq" id="XP_041430826.1">
    <property type="nucleotide sequence ID" value="XM_041574892.1"/>
</dbReference>